<evidence type="ECO:0000256" key="2">
    <source>
        <dbReference type="ARBA" id="ARBA00009969"/>
    </source>
</evidence>
<keyword evidence="12" id="KW-1185">Reference proteome</keyword>
<protein>
    <recommendedName>
        <fullName evidence="8">Sphingoid long-chain base transporter RSB1</fullName>
    </recommendedName>
</protein>
<evidence type="ECO:0000256" key="6">
    <source>
        <dbReference type="ARBA" id="ARBA00023136"/>
    </source>
</evidence>
<comment type="subcellular location">
    <subcellularLocation>
        <location evidence="1">Cell membrane</location>
        <topology evidence="1">Multi-pass membrane protein</topology>
    </subcellularLocation>
</comment>
<evidence type="ECO:0000256" key="3">
    <source>
        <dbReference type="ARBA" id="ARBA00022692"/>
    </source>
</evidence>
<keyword evidence="4 10" id="KW-1133">Transmembrane helix</keyword>
<feature type="transmembrane region" description="Helical" evidence="10">
    <location>
        <begin position="324"/>
        <end position="350"/>
    </location>
</feature>
<feature type="region of interest" description="Disordered" evidence="9">
    <location>
        <begin position="365"/>
        <end position="417"/>
    </location>
</feature>
<comment type="similarity">
    <text evidence="2">Belongs to the lipid-translocating exporter (LTE) (TC 9.A.26.1) family.</text>
</comment>
<evidence type="ECO:0000313" key="11">
    <source>
        <dbReference type="EMBL" id="ODQ61914.1"/>
    </source>
</evidence>
<keyword evidence="5" id="KW-0445">Lipid transport</keyword>
<evidence type="ECO:0000256" key="8">
    <source>
        <dbReference type="ARBA" id="ARBA00041117"/>
    </source>
</evidence>
<dbReference type="InterPro" id="IPR007568">
    <property type="entry name" value="RTA1"/>
</dbReference>
<feature type="compositionally biased region" description="Low complexity" evidence="9">
    <location>
        <begin position="386"/>
        <end position="396"/>
    </location>
</feature>
<evidence type="ECO:0000256" key="7">
    <source>
        <dbReference type="ARBA" id="ARBA00037472"/>
    </source>
</evidence>
<organism evidence="11 12">
    <name type="scientific">Wickerhamomyces anomalus (strain ATCC 58044 / CBS 1984 / NCYC 433 / NRRL Y-366-8)</name>
    <name type="common">Yeast</name>
    <name type="synonym">Hansenula anomala</name>
    <dbReference type="NCBI Taxonomy" id="683960"/>
    <lineage>
        <taxon>Eukaryota</taxon>
        <taxon>Fungi</taxon>
        <taxon>Dikarya</taxon>
        <taxon>Ascomycota</taxon>
        <taxon>Saccharomycotina</taxon>
        <taxon>Saccharomycetes</taxon>
        <taxon>Phaffomycetales</taxon>
        <taxon>Wickerhamomycetaceae</taxon>
        <taxon>Wickerhamomyces</taxon>
    </lineage>
</organism>
<keyword evidence="5" id="KW-0813">Transport</keyword>
<evidence type="ECO:0000256" key="1">
    <source>
        <dbReference type="ARBA" id="ARBA00004651"/>
    </source>
</evidence>
<keyword evidence="3 10" id="KW-0812">Transmembrane</keyword>
<feature type="transmembrane region" description="Helical" evidence="10">
    <location>
        <begin position="93"/>
        <end position="113"/>
    </location>
</feature>
<dbReference type="STRING" id="683960.A0A1E3P9M6"/>
<feature type="transmembrane region" description="Helical" evidence="10">
    <location>
        <begin position="288"/>
        <end position="309"/>
    </location>
</feature>
<evidence type="ECO:0000256" key="10">
    <source>
        <dbReference type="SAM" id="Phobius"/>
    </source>
</evidence>
<dbReference type="OrthoDB" id="3358017at2759"/>
<feature type="transmembrane region" description="Helical" evidence="10">
    <location>
        <begin position="152"/>
        <end position="175"/>
    </location>
</feature>
<comment type="function">
    <text evidence="7">Catalyzes the ATP-dependent translocation of sphingoid long-chain bases (LCBs) from the cytoplasmic site toward the extracytoplasmic side of the membrane (flip-flop). Involved in the establishment of the functional lipid asymmetry of the plasma membrane. Regulates intracellular levels of LCBs, sphingolipid precursors that are growth inhibitory at increased levels.</text>
</comment>
<feature type="transmembrane region" description="Helical" evidence="10">
    <location>
        <begin position="120"/>
        <end position="140"/>
    </location>
</feature>
<feature type="compositionally biased region" description="Basic and acidic residues" evidence="9">
    <location>
        <begin position="365"/>
        <end position="385"/>
    </location>
</feature>
<dbReference type="GO" id="GO:0005886">
    <property type="term" value="C:plasma membrane"/>
    <property type="evidence" value="ECO:0007669"/>
    <property type="project" value="UniProtKB-SubCell"/>
</dbReference>
<accession>A0A1E3P9M6</accession>
<keyword evidence="6 10" id="KW-0472">Membrane</keyword>
<dbReference type="PANTHER" id="PTHR31465:SF9">
    <property type="entry name" value="SPHINGOID LONG-CHAIN BASE TRANSPORTER RSB1"/>
    <property type="match status" value="1"/>
</dbReference>
<evidence type="ECO:0000256" key="5">
    <source>
        <dbReference type="ARBA" id="ARBA00023055"/>
    </source>
</evidence>
<evidence type="ECO:0000256" key="4">
    <source>
        <dbReference type="ARBA" id="ARBA00022989"/>
    </source>
</evidence>
<dbReference type="RefSeq" id="XP_019041121.1">
    <property type="nucleotide sequence ID" value="XM_019186077.1"/>
</dbReference>
<dbReference type="Proteomes" id="UP000094112">
    <property type="component" value="Unassembled WGS sequence"/>
</dbReference>
<dbReference type="GO" id="GO:0000324">
    <property type="term" value="C:fungal-type vacuole"/>
    <property type="evidence" value="ECO:0007669"/>
    <property type="project" value="TreeGrafter"/>
</dbReference>
<dbReference type="GO" id="GO:0006869">
    <property type="term" value="P:lipid transport"/>
    <property type="evidence" value="ECO:0007669"/>
    <property type="project" value="UniProtKB-KW"/>
</dbReference>
<dbReference type="Pfam" id="PF04479">
    <property type="entry name" value="RTA1"/>
    <property type="match status" value="1"/>
</dbReference>
<proteinExistence type="inferred from homology"/>
<sequence>MSHQALYSTLSSKILSANNVLSTATAVNVLYPESKTLAQLEATFAYYSNQDILQTATASQVVESASAAMAQASATIQVIHQSSNLYGGLTPSYGGNLALAVIFGIFFFLHTLSGIWFKQWWFGVAFFCGCGLEMAGYIGRTLSNGDYTVLDWFLLQIICLTIAPAFIMGGIYYILAKFIMIYGTKFAIMKPMWYSYIFIVCDVISLVIQAAGGGLAATSLTANESTESGTHVMVAGLAFQVFSMSIYIFLYLHFFHKIRFLNQTQHKQLDDQFNPDYKHIRDERMFKIFPYVVFIGVLFVYVRCIYRVVELAEGWTGFLIVHEVYFMILDALMMALTCLILLIFYPGYILHGRSEKIPVKGMKSYKPEENLGEEGQHPEQLERKQQQLQDQNANNNGFQPDLEKINQFNDDGTSDRS</sequence>
<evidence type="ECO:0000256" key="9">
    <source>
        <dbReference type="SAM" id="MobiDB-lite"/>
    </source>
</evidence>
<dbReference type="PANTHER" id="PTHR31465">
    <property type="entry name" value="PROTEIN RTA1-RELATED"/>
    <property type="match status" value="1"/>
</dbReference>
<feature type="transmembrane region" description="Helical" evidence="10">
    <location>
        <begin position="232"/>
        <end position="252"/>
    </location>
</feature>
<dbReference type="EMBL" id="KV454208">
    <property type="protein sequence ID" value="ODQ61914.1"/>
    <property type="molecule type" value="Genomic_DNA"/>
</dbReference>
<feature type="transmembrane region" description="Helical" evidence="10">
    <location>
        <begin position="196"/>
        <end position="220"/>
    </location>
</feature>
<dbReference type="GeneID" id="30203323"/>
<dbReference type="AlphaFoldDB" id="A0A1E3P9M6"/>
<evidence type="ECO:0000313" key="12">
    <source>
        <dbReference type="Proteomes" id="UP000094112"/>
    </source>
</evidence>
<gene>
    <name evidence="11" type="ORF">WICANDRAFT_86940</name>
</gene>
<name>A0A1E3P9M6_WICAA</name>
<reference evidence="11 12" key="1">
    <citation type="journal article" date="2016" name="Proc. Natl. Acad. Sci. U.S.A.">
        <title>Comparative genomics of biotechnologically important yeasts.</title>
        <authorList>
            <person name="Riley R."/>
            <person name="Haridas S."/>
            <person name="Wolfe K.H."/>
            <person name="Lopes M.R."/>
            <person name="Hittinger C.T."/>
            <person name="Goeker M."/>
            <person name="Salamov A.A."/>
            <person name="Wisecaver J.H."/>
            <person name="Long T.M."/>
            <person name="Calvey C.H."/>
            <person name="Aerts A.L."/>
            <person name="Barry K.W."/>
            <person name="Choi C."/>
            <person name="Clum A."/>
            <person name="Coughlan A.Y."/>
            <person name="Deshpande S."/>
            <person name="Douglass A.P."/>
            <person name="Hanson S.J."/>
            <person name="Klenk H.-P."/>
            <person name="LaButti K.M."/>
            <person name="Lapidus A."/>
            <person name="Lindquist E.A."/>
            <person name="Lipzen A.M."/>
            <person name="Meier-Kolthoff J.P."/>
            <person name="Ohm R.A."/>
            <person name="Otillar R.P."/>
            <person name="Pangilinan J.L."/>
            <person name="Peng Y."/>
            <person name="Rokas A."/>
            <person name="Rosa C.A."/>
            <person name="Scheuner C."/>
            <person name="Sibirny A.A."/>
            <person name="Slot J.C."/>
            <person name="Stielow J.B."/>
            <person name="Sun H."/>
            <person name="Kurtzman C.P."/>
            <person name="Blackwell M."/>
            <person name="Grigoriev I.V."/>
            <person name="Jeffries T.W."/>
        </authorList>
    </citation>
    <scope>NUCLEOTIDE SEQUENCE [LARGE SCALE GENOMIC DNA]</scope>
    <source>
        <strain evidence="12">ATCC 58044 / CBS 1984 / NCYC 433 / NRRL Y-366-8</strain>
    </source>
</reference>